<dbReference type="Gene3D" id="1.10.8.60">
    <property type="match status" value="1"/>
</dbReference>
<dbReference type="GO" id="GO:0000226">
    <property type="term" value="P:microtubule cytoskeleton organization"/>
    <property type="evidence" value="ECO:0007669"/>
    <property type="project" value="UniProtKB-ARBA"/>
</dbReference>
<dbReference type="InterPro" id="IPR050304">
    <property type="entry name" value="MT-severing_AAA_ATPase"/>
</dbReference>
<dbReference type="GO" id="GO:0005524">
    <property type="term" value="F:ATP binding"/>
    <property type="evidence" value="ECO:0007669"/>
    <property type="project" value="UniProtKB-KW"/>
</dbReference>
<reference evidence="7" key="1">
    <citation type="journal article" date="2020" name="Cell">
        <title>Large-Scale Comparative Analyses of Tick Genomes Elucidate Their Genetic Diversity and Vector Capacities.</title>
        <authorList>
            <consortium name="Tick Genome and Microbiome Consortium (TIGMIC)"/>
            <person name="Jia N."/>
            <person name="Wang J."/>
            <person name="Shi W."/>
            <person name="Du L."/>
            <person name="Sun Y."/>
            <person name="Zhan W."/>
            <person name="Jiang J.F."/>
            <person name="Wang Q."/>
            <person name="Zhang B."/>
            <person name="Ji P."/>
            <person name="Bell-Sakyi L."/>
            <person name="Cui X.M."/>
            <person name="Yuan T.T."/>
            <person name="Jiang B.G."/>
            <person name="Yang W.F."/>
            <person name="Lam T.T."/>
            <person name="Chang Q.C."/>
            <person name="Ding S.J."/>
            <person name="Wang X.J."/>
            <person name="Zhu J.G."/>
            <person name="Ruan X.D."/>
            <person name="Zhao L."/>
            <person name="Wei J.T."/>
            <person name="Ye R.Z."/>
            <person name="Que T.C."/>
            <person name="Du C.H."/>
            <person name="Zhou Y.H."/>
            <person name="Cheng J.X."/>
            <person name="Dai P.F."/>
            <person name="Guo W.B."/>
            <person name="Han X.H."/>
            <person name="Huang E.J."/>
            <person name="Li L.F."/>
            <person name="Wei W."/>
            <person name="Gao Y.C."/>
            <person name="Liu J.Z."/>
            <person name="Shao H.Z."/>
            <person name="Wang X."/>
            <person name="Wang C.C."/>
            <person name="Yang T.C."/>
            <person name="Huo Q.B."/>
            <person name="Li W."/>
            <person name="Chen H.Y."/>
            <person name="Chen S.E."/>
            <person name="Zhou L.G."/>
            <person name="Ni X.B."/>
            <person name="Tian J.H."/>
            <person name="Sheng Y."/>
            <person name="Liu T."/>
            <person name="Pan Y.S."/>
            <person name="Xia L.Y."/>
            <person name="Li J."/>
            <person name="Zhao F."/>
            <person name="Cao W.C."/>
        </authorList>
    </citation>
    <scope>NUCLEOTIDE SEQUENCE</scope>
    <source>
        <strain evidence="7">Rmic-2018</strain>
    </source>
</reference>
<dbReference type="AlphaFoldDB" id="A0A9J6DE13"/>
<keyword evidence="4" id="KW-0413">Isomerase</keyword>
<keyword evidence="3 5" id="KW-0067">ATP-binding</keyword>
<organism evidence="7 8">
    <name type="scientific">Rhipicephalus microplus</name>
    <name type="common">Cattle tick</name>
    <name type="synonym">Boophilus microplus</name>
    <dbReference type="NCBI Taxonomy" id="6941"/>
    <lineage>
        <taxon>Eukaryota</taxon>
        <taxon>Metazoa</taxon>
        <taxon>Ecdysozoa</taxon>
        <taxon>Arthropoda</taxon>
        <taxon>Chelicerata</taxon>
        <taxon>Arachnida</taxon>
        <taxon>Acari</taxon>
        <taxon>Parasitiformes</taxon>
        <taxon>Ixodida</taxon>
        <taxon>Ixodoidea</taxon>
        <taxon>Ixodidae</taxon>
        <taxon>Rhipicephalinae</taxon>
        <taxon>Rhipicephalus</taxon>
        <taxon>Boophilus</taxon>
    </lineage>
</organism>
<sequence length="223" mass="24688">MLVKALAYETGSRLLNITASSLASRHVDEGEKLIQSMFSAARQLQPSIIFIDDVDDVLGATREASRKLKTTLFAQFDGLSTGGKERVVVIAATNKPQELDDAALRRFTKRVYVTLPDEDARLVLLENILIKQDSPLSIQELKYLARVTSGFPGSDLTALAKEAALGATRGLSLEEVRRLNAQKLRNVTLEDFITPLEKVRGYESSESLELCEQFNRKFGDISV</sequence>
<evidence type="ECO:0000313" key="7">
    <source>
        <dbReference type="EMBL" id="KAH8020110.1"/>
    </source>
</evidence>
<protein>
    <recommendedName>
        <fullName evidence="6">ATPase AAA-type core domain-containing protein</fullName>
    </recommendedName>
</protein>
<dbReference type="InterPro" id="IPR003959">
    <property type="entry name" value="ATPase_AAA_core"/>
</dbReference>
<dbReference type="GO" id="GO:0005874">
    <property type="term" value="C:microtubule"/>
    <property type="evidence" value="ECO:0007669"/>
    <property type="project" value="UniProtKB-KW"/>
</dbReference>
<evidence type="ECO:0000256" key="5">
    <source>
        <dbReference type="RuleBase" id="RU003651"/>
    </source>
</evidence>
<dbReference type="SUPFAM" id="SSF52540">
    <property type="entry name" value="P-loop containing nucleoside triphosphate hydrolases"/>
    <property type="match status" value="1"/>
</dbReference>
<dbReference type="PANTHER" id="PTHR23074">
    <property type="entry name" value="AAA DOMAIN-CONTAINING"/>
    <property type="match status" value="1"/>
</dbReference>
<dbReference type="VEuPathDB" id="VectorBase:LOC119164354"/>
<evidence type="ECO:0000313" key="8">
    <source>
        <dbReference type="Proteomes" id="UP000821866"/>
    </source>
</evidence>
<dbReference type="GO" id="GO:0016887">
    <property type="term" value="F:ATP hydrolysis activity"/>
    <property type="evidence" value="ECO:0007669"/>
    <property type="project" value="InterPro"/>
</dbReference>
<reference evidence="7" key="2">
    <citation type="submission" date="2021-09" db="EMBL/GenBank/DDBJ databases">
        <authorList>
            <person name="Jia N."/>
            <person name="Wang J."/>
            <person name="Shi W."/>
            <person name="Du L."/>
            <person name="Sun Y."/>
            <person name="Zhan W."/>
            <person name="Jiang J."/>
            <person name="Wang Q."/>
            <person name="Zhang B."/>
            <person name="Ji P."/>
            <person name="Sakyi L.B."/>
            <person name="Cui X."/>
            <person name="Yuan T."/>
            <person name="Jiang B."/>
            <person name="Yang W."/>
            <person name="Lam T.T.-Y."/>
            <person name="Chang Q."/>
            <person name="Ding S."/>
            <person name="Wang X."/>
            <person name="Zhu J."/>
            <person name="Ruan X."/>
            <person name="Zhao L."/>
            <person name="Wei J."/>
            <person name="Que T."/>
            <person name="Du C."/>
            <person name="Cheng J."/>
            <person name="Dai P."/>
            <person name="Han X."/>
            <person name="Huang E."/>
            <person name="Gao Y."/>
            <person name="Liu J."/>
            <person name="Shao H."/>
            <person name="Ye R."/>
            <person name="Li L."/>
            <person name="Wei W."/>
            <person name="Wang X."/>
            <person name="Wang C."/>
            <person name="Huo Q."/>
            <person name="Li W."/>
            <person name="Guo W."/>
            <person name="Chen H."/>
            <person name="Chen S."/>
            <person name="Zhou L."/>
            <person name="Zhou L."/>
            <person name="Ni X."/>
            <person name="Tian J."/>
            <person name="Zhou Y."/>
            <person name="Sheng Y."/>
            <person name="Liu T."/>
            <person name="Pan Y."/>
            <person name="Xia L."/>
            <person name="Li J."/>
            <person name="Zhao F."/>
            <person name="Cao W."/>
        </authorList>
    </citation>
    <scope>NUCLEOTIDE SEQUENCE</scope>
    <source>
        <strain evidence="7">Rmic-2018</strain>
        <tissue evidence="7">Larvae</tissue>
    </source>
</reference>
<dbReference type="Gene3D" id="3.40.50.300">
    <property type="entry name" value="P-loop containing nucleotide triphosphate hydrolases"/>
    <property type="match status" value="1"/>
</dbReference>
<gene>
    <name evidence="7" type="ORF">HPB51_024792</name>
</gene>
<name>A0A9J6DE13_RHIMP</name>
<accession>A0A9J6DE13</accession>
<evidence type="ECO:0000256" key="3">
    <source>
        <dbReference type="ARBA" id="ARBA00022840"/>
    </source>
</evidence>
<evidence type="ECO:0000256" key="4">
    <source>
        <dbReference type="ARBA" id="ARBA00023235"/>
    </source>
</evidence>
<proteinExistence type="inferred from homology"/>
<feature type="domain" description="ATPase AAA-type core" evidence="6">
    <location>
        <begin position="1"/>
        <end position="114"/>
    </location>
</feature>
<comment type="similarity">
    <text evidence="5">Belongs to the AAA ATPase family.</text>
</comment>
<dbReference type="InterPro" id="IPR027417">
    <property type="entry name" value="P-loop_NTPase"/>
</dbReference>
<dbReference type="Pfam" id="PF00004">
    <property type="entry name" value="AAA"/>
    <property type="match status" value="1"/>
</dbReference>
<dbReference type="GO" id="GO:0016853">
    <property type="term" value="F:isomerase activity"/>
    <property type="evidence" value="ECO:0007669"/>
    <property type="project" value="UniProtKB-KW"/>
</dbReference>
<dbReference type="PROSITE" id="PS00674">
    <property type="entry name" value="AAA"/>
    <property type="match status" value="1"/>
</dbReference>
<comment type="caution">
    <text evidence="7">The sequence shown here is derived from an EMBL/GenBank/DDBJ whole genome shotgun (WGS) entry which is preliminary data.</text>
</comment>
<dbReference type="PANTHER" id="PTHR23074:SF86">
    <property type="entry name" value="SPASTIN"/>
    <property type="match status" value="1"/>
</dbReference>
<keyword evidence="2 5" id="KW-0547">Nucleotide-binding</keyword>
<keyword evidence="1" id="KW-0493">Microtubule</keyword>
<keyword evidence="8" id="KW-1185">Reference proteome</keyword>
<evidence type="ECO:0000256" key="2">
    <source>
        <dbReference type="ARBA" id="ARBA00022741"/>
    </source>
</evidence>
<dbReference type="InterPro" id="IPR003960">
    <property type="entry name" value="ATPase_AAA_CS"/>
</dbReference>
<evidence type="ECO:0000259" key="6">
    <source>
        <dbReference type="Pfam" id="PF00004"/>
    </source>
</evidence>
<evidence type="ECO:0000256" key="1">
    <source>
        <dbReference type="ARBA" id="ARBA00022701"/>
    </source>
</evidence>
<dbReference type="Proteomes" id="UP000821866">
    <property type="component" value="Chromosome 8"/>
</dbReference>
<dbReference type="FunFam" id="1.10.8.60:FF:000022">
    <property type="entry name" value="Fidgetin like 1"/>
    <property type="match status" value="1"/>
</dbReference>
<dbReference type="EMBL" id="JABSTU010000010">
    <property type="protein sequence ID" value="KAH8020110.1"/>
    <property type="molecule type" value="Genomic_DNA"/>
</dbReference>